<dbReference type="KEGG" id="taci:TDSAC_1201"/>
<dbReference type="HAMAP" id="MF_00107">
    <property type="entry name" value="IspF"/>
    <property type="match status" value="1"/>
</dbReference>
<evidence type="ECO:0000256" key="3">
    <source>
        <dbReference type="ARBA" id="ARBA00001968"/>
    </source>
</evidence>
<dbReference type="GO" id="GO:0008685">
    <property type="term" value="F:2-C-methyl-D-erythritol 2,4-cyclodiphosphate synthase activity"/>
    <property type="evidence" value="ECO:0007669"/>
    <property type="project" value="UniProtKB-UniRule"/>
</dbReference>
<keyword evidence="9 13" id="KW-0479">Metal-binding</keyword>
<evidence type="ECO:0000256" key="6">
    <source>
        <dbReference type="ARBA" id="ARBA00009789"/>
    </source>
</evidence>
<dbReference type="CDD" id="cd00554">
    <property type="entry name" value="MECDP_synthase"/>
    <property type="match status" value="1"/>
</dbReference>
<feature type="site" description="Transition state stabilizer" evidence="13">
    <location>
        <position position="20"/>
    </location>
</feature>
<dbReference type="PANTHER" id="PTHR43181:SF1">
    <property type="entry name" value="2-C-METHYL-D-ERYTHRITOL 2,4-CYCLODIPHOSPHATE SYNTHASE, CHLOROPLASTIC"/>
    <property type="match status" value="1"/>
</dbReference>
<dbReference type="CDD" id="cd02516">
    <property type="entry name" value="CDP-ME_synthetase"/>
    <property type="match status" value="1"/>
</dbReference>
<feature type="region of interest" description="2-C-methyl-D-erythritol 4-phosphate cytidylyltransferase" evidence="13">
    <location>
        <begin position="1"/>
        <end position="244"/>
    </location>
</feature>
<dbReference type="Pfam" id="PF01128">
    <property type="entry name" value="IspD"/>
    <property type="match status" value="1"/>
</dbReference>
<evidence type="ECO:0000313" key="16">
    <source>
        <dbReference type="Proteomes" id="UP000244792"/>
    </source>
</evidence>
<dbReference type="UniPathway" id="UPA00056">
    <property type="reaction ID" value="UER00093"/>
</dbReference>
<comment type="pathway">
    <text evidence="5 13">Isoprenoid biosynthesis; isopentenyl diphosphate biosynthesis via DXP pathway; isopentenyl diphosphate from 1-deoxy-D-xylulose 5-phosphate: step 2/6.</text>
</comment>
<feature type="site" description="Positions MEP for the nucleophilic attack" evidence="13">
    <location>
        <position position="205"/>
    </location>
</feature>
<feature type="binding site" evidence="13">
    <location>
        <begin position="304"/>
        <end position="308"/>
    </location>
    <ligand>
        <name>4-CDP-2-C-methyl-D-erythritol 2-phosphate</name>
        <dbReference type="ChEBI" id="CHEBI:57919"/>
    </ligand>
</feature>
<dbReference type="InterPro" id="IPR003526">
    <property type="entry name" value="MECDP_synthase"/>
</dbReference>
<feature type="binding site" evidence="13">
    <location>
        <position position="385"/>
    </location>
    <ligand>
        <name>4-CDP-2-C-methyl-D-erythritol 2-phosphate</name>
        <dbReference type="ChEBI" id="CHEBI:57919"/>
    </ligand>
</feature>
<dbReference type="GO" id="GO:0046872">
    <property type="term" value="F:metal ion binding"/>
    <property type="evidence" value="ECO:0007669"/>
    <property type="project" value="UniProtKB-KW"/>
</dbReference>
<dbReference type="FunFam" id="3.90.550.10:FF:000003">
    <property type="entry name" value="2-C-methyl-D-erythritol 4-phosphate cytidylyltransferase"/>
    <property type="match status" value="1"/>
</dbReference>
<dbReference type="PROSITE" id="PS01350">
    <property type="entry name" value="ISPF"/>
    <property type="match status" value="1"/>
</dbReference>
<dbReference type="InterPro" id="IPR020555">
    <property type="entry name" value="MECDP_synthase_CS"/>
</dbReference>
<dbReference type="InterPro" id="IPR026596">
    <property type="entry name" value="IspD/F"/>
</dbReference>
<dbReference type="EC" id="2.7.7.60" evidence="13"/>
<comment type="caution">
    <text evidence="13">Lacks conserved residue(s) required for the propagation of feature annotation.</text>
</comment>
<dbReference type="GO" id="GO:0016114">
    <property type="term" value="P:terpenoid biosynthetic process"/>
    <property type="evidence" value="ECO:0007669"/>
    <property type="project" value="InterPro"/>
</dbReference>
<comment type="catalytic activity">
    <reaction evidence="1 13">
        <text>4-CDP-2-C-methyl-D-erythritol 2-phosphate = 2-C-methyl-D-erythritol 2,4-cyclic diphosphate + CMP</text>
        <dbReference type="Rhea" id="RHEA:23864"/>
        <dbReference type="ChEBI" id="CHEBI:57919"/>
        <dbReference type="ChEBI" id="CHEBI:58483"/>
        <dbReference type="ChEBI" id="CHEBI:60377"/>
        <dbReference type="EC" id="4.6.1.12"/>
    </reaction>
</comment>
<evidence type="ECO:0000256" key="5">
    <source>
        <dbReference type="ARBA" id="ARBA00004787"/>
    </source>
</evidence>
<dbReference type="Gene3D" id="3.30.1330.50">
    <property type="entry name" value="2-C-methyl-D-erythritol 2,4-cyclodiphosphate synthase"/>
    <property type="match status" value="1"/>
</dbReference>
<feature type="binding site" evidence="13">
    <location>
        <begin position="251"/>
        <end position="253"/>
    </location>
    <ligand>
        <name>4-CDP-2-C-methyl-D-erythritol 2-phosphate</name>
        <dbReference type="ChEBI" id="CHEBI:57919"/>
    </ligand>
</feature>
<comment type="cofactor">
    <cofactor evidence="3 13">
        <name>a divalent metal cation</name>
        <dbReference type="ChEBI" id="CHEBI:60240"/>
    </cofactor>
</comment>
<keyword evidence="12 13" id="KW-0511">Multifunctional enzyme</keyword>
<feature type="region of interest" description="2-C-methyl-D-erythritol 2,4-cyclodiphosphate synthase" evidence="13">
    <location>
        <begin position="245"/>
        <end position="403"/>
    </location>
</feature>
<dbReference type="AlphaFoldDB" id="A0A2R4W1E1"/>
<organism evidence="15 16">
    <name type="scientific">Thermodesulfobium acidiphilum</name>
    <dbReference type="NCBI Taxonomy" id="1794699"/>
    <lineage>
        <taxon>Bacteria</taxon>
        <taxon>Pseudomonadati</taxon>
        <taxon>Thermodesulfobiota</taxon>
        <taxon>Thermodesulfobiia</taxon>
        <taxon>Thermodesulfobiales</taxon>
        <taxon>Thermodesulfobiaceae</taxon>
        <taxon>Thermodesulfobium</taxon>
    </lineage>
</organism>
<keyword evidence="11 13" id="KW-0456">Lyase</keyword>
<feature type="domain" description="2-C-methyl-D-erythritol 2,4-cyclodiphosphate synthase" evidence="14">
    <location>
        <begin position="246"/>
        <end position="397"/>
    </location>
</feature>
<gene>
    <name evidence="13" type="primary">ispDF</name>
    <name evidence="15" type="ORF">TDSAC_1201</name>
</gene>
<evidence type="ECO:0000256" key="4">
    <source>
        <dbReference type="ARBA" id="ARBA00004709"/>
    </source>
</evidence>
<dbReference type="HAMAP" id="MF_01520">
    <property type="entry name" value="IspDF"/>
    <property type="match status" value="1"/>
</dbReference>
<evidence type="ECO:0000256" key="11">
    <source>
        <dbReference type="ARBA" id="ARBA00023239"/>
    </source>
</evidence>
<reference evidence="15 16" key="1">
    <citation type="submission" date="2017-04" db="EMBL/GenBank/DDBJ databases">
        <title>Genomic insights into metabolism of Thermodesulfobium acidiphilum.</title>
        <authorList>
            <person name="Toshchakov S.V."/>
            <person name="Frolov E.N."/>
            <person name="Kublanov I.V."/>
            <person name="Samarov N.I."/>
            <person name="Novikov A."/>
            <person name="Lebedinsky A.V."/>
            <person name="Bonch-Osmolovskaya E.A."/>
            <person name="Chernyh N.A."/>
        </authorList>
    </citation>
    <scope>NUCLEOTIDE SEQUENCE [LARGE SCALE GENOMIC DNA]</scope>
    <source>
        <strain evidence="15 16">3127-1</strain>
    </source>
</reference>
<dbReference type="FunFam" id="3.30.1330.50:FF:000003">
    <property type="entry name" value="2-C-methyl-D-erythritol 2,4-cyclodiphosphate synthase"/>
    <property type="match status" value="1"/>
</dbReference>
<keyword evidence="8 13" id="KW-0548">Nucleotidyltransferase</keyword>
<proteinExistence type="inferred from homology"/>
<dbReference type="Gene3D" id="3.90.550.10">
    <property type="entry name" value="Spore Coat Polysaccharide Biosynthesis Protein SpsA, Chain A"/>
    <property type="match status" value="1"/>
</dbReference>
<comment type="pathway">
    <text evidence="4 13">Isoprenoid biosynthesis; isopentenyl diphosphate biosynthesis via DXP pathway; isopentenyl diphosphate from 1-deoxy-D-xylulose 5-phosphate: step 4/6.</text>
</comment>
<evidence type="ECO:0000256" key="7">
    <source>
        <dbReference type="ARBA" id="ARBA00022679"/>
    </source>
</evidence>
<comment type="similarity">
    <text evidence="6">Belongs to the IspD/TarI cytidylyltransferase family. IspD subfamily.</text>
</comment>
<dbReference type="PANTHER" id="PTHR43181">
    <property type="entry name" value="2-C-METHYL-D-ERYTHRITOL 2,4-CYCLODIPHOSPHATE SYNTHASE, CHLOROPLASTIC"/>
    <property type="match status" value="1"/>
</dbReference>
<comment type="function">
    <text evidence="13">Bifunctional enzyme that catalyzes the formation of 4-diphosphocytidyl-2-C-methyl-D-erythritol from CTP and 2-C-methyl-D-erythritol 4-phosphate (MEP) (IspD), and catalyzes the conversion of 4-diphosphocytidyl-2-C-methyl-D-erythritol 2-phosphate (CDP-ME2P) to 2-C-methyl-D-erythritol 2,4-cyclodiphosphate (ME-CPP) with a corresponding release of cytidine 5-monophosphate (CMP) (IspF).</text>
</comment>
<sequence length="403" mass="45191">MNIWAVIVAAGKGERLGSYKPLIKIGDKYMLEYSVETISKSNKIEGIVVVCLSNYIQFIRELLKKYDLVKYVVPGGKLRQDSVRKGILKVPETAEFVLVHDAARPFVSVDIIERSINAAVQKGSCVVCVGVNDTVKRVEDGFIKETLDRDSIFLAQTPQIFKRKELLEAFENAILKRLVFTDESSLMEFHGIRPFVVLGDNSNMKITYPQDLELVKNFINSDVDFKKLSEKVYEEEKVRKVQNYFVGIGEDIHPFDKERPLYLGGVLIPFEKGLKGHSDADVLLHALIDALLGASGLDDIGTLFPDTDPKYYGVSSLTLLQKVSTLVYSKGFKIQNIDMIVFAEKPKIRAFKDEIISVISNTLNIDKIKVNLKGKTAEGLGFLGREEGIYAKAVVLLKKEENC</sequence>
<dbReference type="NCBIfam" id="TIGR00453">
    <property type="entry name" value="ispD"/>
    <property type="match status" value="1"/>
</dbReference>
<dbReference type="InterPro" id="IPR036571">
    <property type="entry name" value="MECDP_synthase_sf"/>
</dbReference>
<accession>A0A2R4W1E1</accession>
<dbReference type="SUPFAM" id="SSF53448">
    <property type="entry name" value="Nucleotide-diphospho-sugar transferases"/>
    <property type="match status" value="1"/>
</dbReference>
<feature type="site" description="Positions MEP for the nucleophilic attack" evidence="13">
    <location>
        <position position="149"/>
    </location>
</feature>
<feature type="site" description="Transition state stabilizer" evidence="13">
    <location>
        <position position="15"/>
    </location>
</feature>
<keyword evidence="7 13" id="KW-0808">Transferase</keyword>
<comment type="similarity">
    <text evidence="13">In the C-terminal section; belongs to the IspF family.</text>
</comment>
<name>A0A2R4W1E1_THEAF</name>
<evidence type="ECO:0000256" key="1">
    <source>
        <dbReference type="ARBA" id="ARBA00000200"/>
    </source>
</evidence>
<dbReference type="EMBL" id="CP020921">
    <property type="protein sequence ID" value="AWB10544.1"/>
    <property type="molecule type" value="Genomic_DNA"/>
</dbReference>
<evidence type="ECO:0000256" key="13">
    <source>
        <dbReference type="HAMAP-Rule" id="MF_01520"/>
    </source>
</evidence>
<dbReference type="NCBIfam" id="TIGR00151">
    <property type="entry name" value="ispF"/>
    <property type="match status" value="1"/>
</dbReference>
<comment type="catalytic activity">
    <reaction evidence="2 13">
        <text>2-C-methyl-D-erythritol 4-phosphate + CTP + H(+) = 4-CDP-2-C-methyl-D-erythritol + diphosphate</text>
        <dbReference type="Rhea" id="RHEA:13429"/>
        <dbReference type="ChEBI" id="CHEBI:15378"/>
        <dbReference type="ChEBI" id="CHEBI:33019"/>
        <dbReference type="ChEBI" id="CHEBI:37563"/>
        <dbReference type="ChEBI" id="CHEBI:57823"/>
        <dbReference type="ChEBI" id="CHEBI:58262"/>
        <dbReference type="EC" id="2.7.7.60"/>
    </reaction>
</comment>
<feature type="binding site" evidence="13">
    <location>
        <position position="382"/>
    </location>
    <ligand>
        <name>4-CDP-2-C-methyl-D-erythritol 2-phosphate</name>
        <dbReference type="ChEBI" id="CHEBI:57919"/>
    </ligand>
</feature>
<dbReference type="InterPro" id="IPR001228">
    <property type="entry name" value="IspD"/>
</dbReference>
<feature type="binding site" evidence="13">
    <location>
        <position position="285"/>
    </location>
    <ligand>
        <name>a divalent metal cation</name>
        <dbReference type="ChEBI" id="CHEBI:60240"/>
    </ligand>
</feature>
<feature type="binding site" evidence="13">
    <location>
        <position position="253"/>
    </location>
    <ligand>
        <name>a divalent metal cation</name>
        <dbReference type="ChEBI" id="CHEBI:60240"/>
    </ligand>
</feature>
<dbReference type="InterPro" id="IPR034683">
    <property type="entry name" value="IspD/TarI"/>
</dbReference>
<dbReference type="Pfam" id="PF02542">
    <property type="entry name" value="YgbB"/>
    <property type="match status" value="1"/>
</dbReference>
<keyword evidence="10 13" id="KW-0414">Isoprene biosynthesis</keyword>
<evidence type="ECO:0000256" key="9">
    <source>
        <dbReference type="ARBA" id="ARBA00022723"/>
    </source>
</evidence>
<feature type="binding site" evidence="13">
    <location>
        <position position="251"/>
    </location>
    <ligand>
        <name>a divalent metal cation</name>
        <dbReference type="ChEBI" id="CHEBI:60240"/>
    </ligand>
</feature>
<dbReference type="RefSeq" id="WP_108309337.1">
    <property type="nucleotide sequence ID" value="NZ_CP020921.1"/>
</dbReference>
<evidence type="ECO:0000256" key="10">
    <source>
        <dbReference type="ARBA" id="ARBA00023229"/>
    </source>
</evidence>
<dbReference type="SUPFAM" id="SSF69765">
    <property type="entry name" value="IpsF-like"/>
    <property type="match status" value="1"/>
</dbReference>
<dbReference type="HAMAP" id="MF_00108">
    <property type="entry name" value="IspD"/>
    <property type="match status" value="1"/>
</dbReference>
<evidence type="ECO:0000256" key="2">
    <source>
        <dbReference type="ARBA" id="ARBA00001282"/>
    </source>
</evidence>
<evidence type="ECO:0000256" key="8">
    <source>
        <dbReference type="ARBA" id="ARBA00022695"/>
    </source>
</evidence>
<protein>
    <recommendedName>
        <fullName evidence="13">Bifunctional enzyme IspD/IspF</fullName>
    </recommendedName>
    <domain>
        <recommendedName>
            <fullName evidence="13">2-C-methyl-D-erythritol 4-phosphate cytidylyltransferase</fullName>
            <ecNumber evidence="13">2.7.7.60</ecNumber>
        </recommendedName>
        <alternativeName>
            <fullName evidence="13">4-diphosphocytidyl-2C-methyl-D-erythritol synthase</fullName>
        </alternativeName>
        <alternativeName>
            <fullName evidence="13">MEP cytidylyltransferase</fullName>
            <shortName evidence="13">MCT</shortName>
        </alternativeName>
    </domain>
    <domain>
        <recommendedName>
            <fullName evidence="13">2-C-methyl-D-erythritol 2,4-cyclodiphosphate synthase</fullName>
            <shortName evidence="13">MECDP-synthase</shortName>
            <shortName evidence="13">MECPP-synthase</shortName>
            <shortName evidence="13">MECPS</shortName>
            <ecNumber evidence="13">4.6.1.12</ecNumber>
        </recommendedName>
    </domain>
</protein>
<dbReference type="Proteomes" id="UP000244792">
    <property type="component" value="Chromosome"/>
</dbReference>
<feature type="binding site" evidence="13">
    <location>
        <begin position="277"/>
        <end position="278"/>
    </location>
    <ligand>
        <name>4-CDP-2-C-methyl-D-erythritol 2-phosphate</name>
        <dbReference type="ChEBI" id="CHEBI:57919"/>
    </ligand>
</feature>
<dbReference type="InterPro" id="IPR018294">
    <property type="entry name" value="ISPD_synthase_CS"/>
</dbReference>
<dbReference type="OrthoDB" id="9806837at2"/>
<feature type="site" description="Transition state stabilizer" evidence="13">
    <location>
        <position position="277"/>
    </location>
</feature>
<evidence type="ECO:0000256" key="12">
    <source>
        <dbReference type="ARBA" id="ARBA00023268"/>
    </source>
</evidence>
<dbReference type="EC" id="4.6.1.12" evidence="13"/>
<dbReference type="PROSITE" id="PS01295">
    <property type="entry name" value="ISPD"/>
    <property type="match status" value="1"/>
</dbReference>
<dbReference type="GO" id="GO:0050518">
    <property type="term" value="F:2-C-methyl-D-erythritol 4-phosphate cytidylyltransferase activity"/>
    <property type="evidence" value="ECO:0007669"/>
    <property type="project" value="UniProtKB-UniRule"/>
</dbReference>
<dbReference type="GO" id="GO:0019288">
    <property type="term" value="P:isopentenyl diphosphate biosynthetic process, methylerythritol 4-phosphate pathway"/>
    <property type="evidence" value="ECO:0007669"/>
    <property type="project" value="UniProtKB-UniRule"/>
</dbReference>
<evidence type="ECO:0000313" key="15">
    <source>
        <dbReference type="EMBL" id="AWB10544.1"/>
    </source>
</evidence>
<keyword evidence="16" id="KW-1185">Reference proteome</keyword>
<evidence type="ECO:0000259" key="14">
    <source>
        <dbReference type="Pfam" id="PF02542"/>
    </source>
</evidence>
<comment type="similarity">
    <text evidence="13">In the N-terminal section; belongs to the IspD/TarI cytidylyltransferase family. IspD subfamily.</text>
</comment>
<feature type="site" description="Transition state stabilizer" evidence="13">
    <location>
        <position position="376"/>
    </location>
</feature>
<dbReference type="InterPro" id="IPR029044">
    <property type="entry name" value="Nucleotide-diphossugar_trans"/>
</dbReference>
<feature type="binding site" evidence="13">
    <location>
        <begin position="299"/>
        <end position="301"/>
    </location>
    <ligand>
        <name>4-CDP-2-C-methyl-D-erythritol 2-phosphate</name>
        <dbReference type="ChEBI" id="CHEBI:57919"/>
    </ligand>
</feature>